<dbReference type="EMBL" id="JANCLU010000008">
    <property type="protein sequence ID" value="MCP8938819.1"/>
    <property type="molecule type" value="Genomic_DNA"/>
</dbReference>
<accession>A0ABT1LBF3</accession>
<evidence type="ECO:0000313" key="1">
    <source>
        <dbReference type="EMBL" id="MCP8938819.1"/>
    </source>
</evidence>
<keyword evidence="2" id="KW-1185">Reference proteome</keyword>
<reference evidence="1 2" key="1">
    <citation type="submission" date="2022-07" db="EMBL/GenBank/DDBJ databases">
        <authorList>
            <person name="Li W.-J."/>
            <person name="Deng Q.-Q."/>
        </authorList>
    </citation>
    <scope>NUCLEOTIDE SEQUENCE [LARGE SCALE GENOMIC DNA]</scope>
    <source>
        <strain evidence="1 2">SYSU M60028</strain>
    </source>
</reference>
<name>A0ABT1LBF3_9HYPH</name>
<comment type="caution">
    <text evidence="1">The sequence shown here is derived from an EMBL/GenBank/DDBJ whole genome shotgun (WGS) entry which is preliminary data.</text>
</comment>
<organism evidence="1 2">
    <name type="scientific">Alsobacter ponti</name>
    <dbReference type="NCBI Taxonomy" id="2962936"/>
    <lineage>
        <taxon>Bacteria</taxon>
        <taxon>Pseudomonadati</taxon>
        <taxon>Pseudomonadota</taxon>
        <taxon>Alphaproteobacteria</taxon>
        <taxon>Hyphomicrobiales</taxon>
        <taxon>Alsobacteraceae</taxon>
        <taxon>Alsobacter</taxon>
    </lineage>
</organism>
<gene>
    <name evidence="1" type="ORF">NK718_09860</name>
</gene>
<sequence length="55" mass="5912">MRRCMLTTIGAGKTGQTYLVVMFVNEVEQYTLAGLSLSSALGAIERFMDAGRPGV</sequence>
<dbReference type="Proteomes" id="UP001205890">
    <property type="component" value="Unassembled WGS sequence"/>
</dbReference>
<dbReference type="RefSeq" id="WP_254741157.1">
    <property type="nucleotide sequence ID" value="NZ_JANCLU010000008.1"/>
</dbReference>
<proteinExistence type="predicted"/>
<protein>
    <recommendedName>
        <fullName evidence="3">Transposase</fullName>
    </recommendedName>
</protein>
<evidence type="ECO:0000313" key="2">
    <source>
        <dbReference type="Proteomes" id="UP001205890"/>
    </source>
</evidence>
<evidence type="ECO:0008006" key="3">
    <source>
        <dbReference type="Google" id="ProtNLM"/>
    </source>
</evidence>